<accession>A0A1U9QNQ3</accession>
<feature type="region of interest" description="Disordered" evidence="1">
    <location>
        <begin position="28"/>
        <end position="103"/>
    </location>
</feature>
<evidence type="ECO:0000256" key="2">
    <source>
        <dbReference type="SAM" id="SignalP"/>
    </source>
</evidence>
<feature type="signal peptide" evidence="2">
    <location>
        <begin position="1"/>
        <end position="26"/>
    </location>
</feature>
<dbReference type="PROSITE" id="PS51257">
    <property type="entry name" value="PROKAR_LIPOPROTEIN"/>
    <property type="match status" value="1"/>
</dbReference>
<name>A0A1U9QNQ3_STRNV</name>
<evidence type="ECO:0000313" key="4">
    <source>
        <dbReference type="Proteomes" id="UP000189677"/>
    </source>
</evidence>
<feature type="chain" id="PRO_5039714565" evidence="2">
    <location>
        <begin position="27"/>
        <end position="178"/>
    </location>
</feature>
<sequence length="178" mass="17487">MRPSQTRTRTLAALAFLTATSLFLTACDSGSEPVADGSGNSSRPTASAGGGSSDGGDSATSGADSGSDAGSGSDDDAGDAAGSGTENGPVDDPDAPGADGTFSGVLTFLAPGKLLVGERAFWVAVDTEIIGGDICGDPETPEAEKCTPDELDAAAESGNLNVEVTIKKGIAERVQQSS</sequence>
<dbReference type="Proteomes" id="UP000189677">
    <property type="component" value="Chromosome"/>
</dbReference>
<keyword evidence="4" id="KW-1185">Reference proteome</keyword>
<dbReference type="RefSeq" id="WP_078073905.1">
    <property type="nucleotide sequence ID" value="NZ_CP018047.1"/>
</dbReference>
<gene>
    <name evidence="3" type="ORF">BBN63_03185</name>
</gene>
<dbReference type="OrthoDB" id="4318733at2"/>
<evidence type="ECO:0000313" key="3">
    <source>
        <dbReference type="EMBL" id="AQU65401.1"/>
    </source>
</evidence>
<evidence type="ECO:0000256" key="1">
    <source>
        <dbReference type="SAM" id="MobiDB-lite"/>
    </source>
</evidence>
<organism evidence="3 4">
    <name type="scientific">Streptomyces niveus</name>
    <name type="common">Streptomyces spheroides</name>
    <dbReference type="NCBI Taxonomy" id="193462"/>
    <lineage>
        <taxon>Bacteria</taxon>
        <taxon>Bacillati</taxon>
        <taxon>Actinomycetota</taxon>
        <taxon>Actinomycetes</taxon>
        <taxon>Kitasatosporales</taxon>
        <taxon>Streptomycetaceae</taxon>
        <taxon>Streptomyces</taxon>
    </lineage>
</organism>
<reference evidence="3 4" key="1">
    <citation type="submission" date="2016-11" db="EMBL/GenBank/DDBJ databases">
        <title>Complete genome sequence of Streptomyces niveus SCSIO 3406.</title>
        <authorList>
            <person name="Zhu Q."/>
            <person name="Cheng W."/>
            <person name="Song Y."/>
            <person name="Li Q."/>
            <person name="Ju J."/>
        </authorList>
    </citation>
    <scope>NUCLEOTIDE SEQUENCE [LARGE SCALE GENOMIC DNA]</scope>
    <source>
        <strain evidence="3 4">SCSIO 3406</strain>
    </source>
</reference>
<dbReference type="EMBL" id="CP018047">
    <property type="protein sequence ID" value="AQU65401.1"/>
    <property type="molecule type" value="Genomic_DNA"/>
</dbReference>
<dbReference type="AlphaFoldDB" id="A0A1U9QNQ3"/>
<keyword evidence="2" id="KW-0732">Signal</keyword>
<feature type="compositionally biased region" description="Low complexity" evidence="1">
    <location>
        <begin position="55"/>
        <end position="72"/>
    </location>
</feature>
<dbReference type="KEGG" id="snw:BBN63_03185"/>
<protein>
    <submittedName>
        <fullName evidence="3">Uncharacterized protein</fullName>
    </submittedName>
</protein>
<proteinExistence type="predicted"/>